<keyword evidence="2" id="KW-1185">Reference proteome</keyword>
<accession>A0ABQ3V899</accession>
<proteinExistence type="predicted"/>
<protein>
    <submittedName>
        <fullName evidence="1">Uncharacterized protein</fullName>
    </submittedName>
</protein>
<name>A0ABQ3V899_9CHLR</name>
<sequence>MSRIPLNDVPLSLSISINGIDKTSTIDQSAVFQQFRSTLRRTGGGIGNIMTAAEAAVVFDGIVNDTGIITHAPAPNGLPGGYPVCVDECGVKVVLPEKMTLQDAIDINEAGLVLDGIGHIDEDGTVVFAEREMSIVSEILGYDC</sequence>
<evidence type="ECO:0000313" key="1">
    <source>
        <dbReference type="EMBL" id="GHO82352.1"/>
    </source>
</evidence>
<evidence type="ECO:0000313" key="2">
    <source>
        <dbReference type="Proteomes" id="UP000635565"/>
    </source>
</evidence>
<gene>
    <name evidence="1" type="ORF">KSZ_03580</name>
</gene>
<dbReference type="Proteomes" id="UP000635565">
    <property type="component" value="Unassembled WGS sequence"/>
</dbReference>
<organism evidence="1 2">
    <name type="scientific">Dictyobacter formicarum</name>
    <dbReference type="NCBI Taxonomy" id="2778368"/>
    <lineage>
        <taxon>Bacteria</taxon>
        <taxon>Bacillati</taxon>
        <taxon>Chloroflexota</taxon>
        <taxon>Ktedonobacteria</taxon>
        <taxon>Ktedonobacterales</taxon>
        <taxon>Dictyobacteraceae</taxon>
        <taxon>Dictyobacter</taxon>
    </lineage>
</organism>
<reference evidence="1 2" key="1">
    <citation type="journal article" date="2021" name="Int. J. Syst. Evol. Microbiol.">
        <title>Reticulibacter mediterranei gen. nov., sp. nov., within the new family Reticulibacteraceae fam. nov., and Ktedonospora formicarum gen. nov., sp. nov., Ktedonobacter robiniae sp. nov., Dictyobacter formicarum sp. nov. and Dictyobacter arantiisoli sp. nov., belonging to the class Ktedonobacteria.</title>
        <authorList>
            <person name="Yabe S."/>
            <person name="Zheng Y."/>
            <person name="Wang C.M."/>
            <person name="Sakai Y."/>
            <person name="Abe K."/>
            <person name="Yokota A."/>
            <person name="Donadio S."/>
            <person name="Cavaletti L."/>
            <person name="Monciardini P."/>
        </authorList>
    </citation>
    <scope>NUCLEOTIDE SEQUENCE [LARGE SCALE GENOMIC DNA]</scope>
    <source>
        <strain evidence="1 2">SOSP1-9</strain>
    </source>
</reference>
<comment type="caution">
    <text evidence="1">The sequence shown here is derived from an EMBL/GenBank/DDBJ whole genome shotgun (WGS) entry which is preliminary data.</text>
</comment>
<dbReference type="EMBL" id="BNJJ01000001">
    <property type="protein sequence ID" value="GHO82352.1"/>
    <property type="molecule type" value="Genomic_DNA"/>
</dbReference>